<protein>
    <submittedName>
        <fullName evidence="2">Uncharacterized protein</fullName>
    </submittedName>
</protein>
<proteinExistence type="predicted"/>
<sequence>MVNAFSDSEILEPTAWVFPLENYLFILLWREYIRSTACPFSLMLVLTIRIFLIWRKAILTANFHKLS</sequence>
<keyword evidence="3" id="KW-1185">Reference proteome</keyword>
<name>A0A448X2C1_9PLAT</name>
<comment type="caution">
    <text evidence="2">The sequence shown here is derived from an EMBL/GenBank/DDBJ whole genome shotgun (WGS) entry which is preliminary data.</text>
</comment>
<evidence type="ECO:0000313" key="2">
    <source>
        <dbReference type="EMBL" id="VEL26169.1"/>
    </source>
</evidence>
<evidence type="ECO:0000313" key="3">
    <source>
        <dbReference type="Proteomes" id="UP000784294"/>
    </source>
</evidence>
<dbReference type="AlphaFoldDB" id="A0A448X2C1"/>
<keyword evidence="1" id="KW-0812">Transmembrane</keyword>
<accession>A0A448X2C1</accession>
<keyword evidence="1" id="KW-0472">Membrane</keyword>
<dbReference type="EMBL" id="CAAALY010078515">
    <property type="protein sequence ID" value="VEL26169.1"/>
    <property type="molecule type" value="Genomic_DNA"/>
</dbReference>
<dbReference type="Proteomes" id="UP000784294">
    <property type="component" value="Unassembled WGS sequence"/>
</dbReference>
<organism evidence="2 3">
    <name type="scientific">Protopolystoma xenopodis</name>
    <dbReference type="NCBI Taxonomy" id="117903"/>
    <lineage>
        <taxon>Eukaryota</taxon>
        <taxon>Metazoa</taxon>
        <taxon>Spiralia</taxon>
        <taxon>Lophotrochozoa</taxon>
        <taxon>Platyhelminthes</taxon>
        <taxon>Monogenea</taxon>
        <taxon>Polyopisthocotylea</taxon>
        <taxon>Polystomatidea</taxon>
        <taxon>Polystomatidae</taxon>
        <taxon>Protopolystoma</taxon>
    </lineage>
</organism>
<evidence type="ECO:0000256" key="1">
    <source>
        <dbReference type="SAM" id="Phobius"/>
    </source>
</evidence>
<gene>
    <name evidence="2" type="ORF">PXEA_LOCUS19609</name>
</gene>
<feature type="transmembrane region" description="Helical" evidence="1">
    <location>
        <begin position="32"/>
        <end position="54"/>
    </location>
</feature>
<keyword evidence="1" id="KW-1133">Transmembrane helix</keyword>
<reference evidence="2" key="1">
    <citation type="submission" date="2018-11" db="EMBL/GenBank/DDBJ databases">
        <authorList>
            <consortium name="Pathogen Informatics"/>
        </authorList>
    </citation>
    <scope>NUCLEOTIDE SEQUENCE</scope>
</reference>